<gene>
    <name evidence="2" type="ORF">SAMN05421757_10773</name>
</gene>
<keyword evidence="1" id="KW-0812">Transmembrane</keyword>
<protein>
    <submittedName>
        <fullName evidence="2">Uncharacterized protein</fullName>
    </submittedName>
</protein>
<dbReference type="EMBL" id="FZOY01000007">
    <property type="protein sequence ID" value="SNT16798.1"/>
    <property type="molecule type" value="Genomic_DNA"/>
</dbReference>
<keyword evidence="1" id="KW-1133">Transmembrane helix</keyword>
<keyword evidence="3" id="KW-1185">Reference proteome</keyword>
<name>A0A239KGH0_9RHOB</name>
<evidence type="ECO:0000313" key="3">
    <source>
        <dbReference type="Proteomes" id="UP000198426"/>
    </source>
</evidence>
<dbReference type="Proteomes" id="UP000198426">
    <property type="component" value="Unassembled WGS sequence"/>
</dbReference>
<organism evidence="2 3">
    <name type="scientific">Tropicimonas sediminicola</name>
    <dbReference type="NCBI Taxonomy" id="1031541"/>
    <lineage>
        <taxon>Bacteria</taxon>
        <taxon>Pseudomonadati</taxon>
        <taxon>Pseudomonadota</taxon>
        <taxon>Alphaproteobacteria</taxon>
        <taxon>Rhodobacterales</taxon>
        <taxon>Roseobacteraceae</taxon>
        <taxon>Tropicimonas</taxon>
    </lineage>
</organism>
<sequence>MKQHSVGRAPDYTTAALVTLGVNLFCLLTALRMTLGWLAVILAALAINHLIDRLARRRNAR</sequence>
<accession>A0A239KGH0</accession>
<reference evidence="2 3" key="1">
    <citation type="submission" date="2017-06" db="EMBL/GenBank/DDBJ databases">
        <authorList>
            <person name="Kim H.J."/>
            <person name="Triplett B.A."/>
        </authorList>
    </citation>
    <scope>NUCLEOTIDE SEQUENCE [LARGE SCALE GENOMIC DNA]</scope>
    <source>
        <strain evidence="2 3">DSM 29339</strain>
    </source>
</reference>
<dbReference type="RefSeq" id="WP_089234296.1">
    <property type="nucleotide sequence ID" value="NZ_FZOY01000007.1"/>
</dbReference>
<feature type="transmembrane region" description="Helical" evidence="1">
    <location>
        <begin position="37"/>
        <end position="55"/>
    </location>
</feature>
<proteinExistence type="predicted"/>
<evidence type="ECO:0000256" key="1">
    <source>
        <dbReference type="SAM" id="Phobius"/>
    </source>
</evidence>
<dbReference type="OrthoDB" id="7875256at2"/>
<dbReference type="AlphaFoldDB" id="A0A239KGH0"/>
<evidence type="ECO:0000313" key="2">
    <source>
        <dbReference type="EMBL" id="SNT16798.1"/>
    </source>
</evidence>
<keyword evidence="1" id="KW-0472">Membrane</keyword>